<accession>A0AAV1JGN7</accession>
<protein>
    <submittedName>
        <fullName evidence="2">Uncharacterized protein</fullName>
    </submittedName>
</protein>
<dbReference type="Proteomes" id="UP001497472">
    <property type="component" value="Unassembled WGS sequence"/>
</dbReference>
<dbReference type="EMBL" id="CAVLEF010000009">
    <property type="protein sequence ID" value="CAK1547824.1"/>
    <property type="molecule type" value="Genomic_DNA"/>
</dbReference>
<organism evidence="2 3">
    <name type="scientific">Leptosia nina</name>
    <dbReference type="NCBI Taxonomy" id="320188"/>
    <lineage>
        <taxon>Eukaryota</taxon>
        <taxon>Metazoa</taxon>
        <taxon>Ecdysozoa</taxon>
        <taxon>Arthropoda</taxon>
        <taxon>Hexapoda</taxon>
        <taxon>Insecta</taxon>
        <taxon>Pterygota</taxon>
        <taxon>Neoptera</taxon>
        <taxon>Endopterygota</taxon>
        <taxon>Lepidoptera</taxon>
        <taxon>Glossata</taxon>
        <taxon>Ditrysia</taxon>
        <taxon>Papilionoidea</taxon>
        <taxon>Pieridae</taxon>
        <taxon>Pierinae</taxon>
        <taxon>Leptosia</taxon>
    </lineage>
</organism>
<evidence type="ECO:0000256" key="1">
    <source>
        <dbReference type="SAM" id="MobiDB-lite"/>
    </source>
</evidence>
<proteinExistence type="predicted"/>
<comment type="caution">
    <text evidence="2">The sequence shown here is derived from an EMBL/GenBank/DDBJ whole genome shotgun (WGS) entry which is preliminary data.</text>
</comment>
<feature type="region of interest" description="Disordered" evidence="1">
    <location>
        <begin position="365"/>
        <end position="386"/>
    </location>
</feature>
<sequence length="484" mass="56493">MEWRLEFGSFYCQDPDTYKLYPVNATWPSKTFCGNYTCKLRKKNQTEIEYMPMIVNITKQDLHTDDMSTSPSYLFPVIKKLQPDKRPVYDKETLIKQNERPKFEGKNDRYLTEAEIKSITDVLHTVRKSDLEAIIEIYNLAQEIYKEMDGATTESLVKETVSALKEKDAEKKNGKDGKSYFYKPLHQTHTENLTDMIKEGTRLPPFYYPSPLPYYNGPVVRNNYGRMQYYYPMSNFQRSASYNYNRGYPIPTPPPVRPCTTYPRPYTKPPTRPCSKPQGSLFPLPWNERSLIKPYVKQQRSAGPMLLPYPFSYVHHYNYSSYPPTYYYNHYPWAQLDTYKKKAAINPPQIQIAPDENSKVIISKERSSEEVNDGVETDAENEPDWKSKPLSEQILDEVRANILDKSKLLKPLRKNVKLERVGKVIKLDKLKREKRSLFQVNSVDDASYEVYLETTKCEPSTDPGFFRVGNMSAPFPECCPQKIR</sequence>
<evidence type="ECO:0000313" key="2">
    <source>
        <dbReference type="EMBL" id="CAK1547824.1"/>
    </source>
</evidence>
<gene>
    <name evidence="2" type="ORF">LNINA_LOCUS7267</name>
</gene>
<feature type="compositionally biased region" description="Acidic residues" evidence="1">
    <location>
        <begin position="370"/>
        <end position="382"/>
    </location>
</feature>
<dbReference type="AlphaFoldDB" id="A0AAV1JGN7"/>
<name>A0AAV1JGN7_9NEOP</name>
<evidence type="ECO:0000313" key="3">
    <source>
        <dbReference type="Proteomes" id="UP001497472"/>
    </source>
</evidence>
<reference evidence="2 3" key="1">
    <citation type="submission" date="2023-11" db="EMBL/GenBank/DDBJ databases">
        <authorList>
            <person name="Okamura Y."/>
        </authorList>
    </citation>
    <scope>NUCLEOTIDE SEQUENCE [LARGE SCALE GENOMIC DNA]</scope>
</reference>
<keyword evidence="3" id="KW-1185">Reference proteome</keyword>